<feature type="active site" description="Proton donor/acceptor" evidence="2">
    <location>
        <position position="89"/>
    </location>
</feature>
<evidence type="ECO:0000259" key="3">
    <source>
        <dbReference type="PROSITE" id="PS51855"/>
    </source>
</evidence>
<dbReference type="Gene3D" id="3.40.50.1380">
    <property type="entry name" value="Methylglyoxal synthase-like domain"/>
    <property type="match status" value="1"/>
</dbReference>
<dbReference type="InterPro" id="IPR018148">
    <property type="entry name" value="Methylglyoxal_synth_AS"/>
</dbReference>
<feature type="binding site" evidence="2">
    <location>
        <position position="36"/>
    </location>
    <ligand>
        <name>substrate</name>
    </ligand>
</feature>
<reference evidence="4 5" key="1">
    <citation type="submission" date="2019-02" db="EMBL/GenBank/DDBJ databases">
        <title>Genomic Encyclopedia of Archaeal and Bacterial Type Strains, Phase II (KMG-II): from individual species to whole genera.</title>
        <authorList>
            <person name="Goeker M."/>
        </authorList>
    </citation>
    <scope>NUCLEOTIDE SEQUENCE [LARGE SCALE GENOMIC DNA]</scope>
    <source>
        <strain evidence="4 5">DSM 21411</strain>
    </source>
</reference>
<dbReference type="GO" id="GO:0019242">
    <property type="term" value="P:methylglyoxal biosynthetic process"/>
    <property type="evidence" value="ECO:0007669"/>
    <property type="project" value="UniProtKB-UniRule"/>
</dbReference>
<feature type="domain" description="MGS-like" evidence="3">
    <location>
        <begin position="23"/>
        <end position="154"/>
    </location>
</feature>
<dbReference type="InterPro" id="IPR004363">
    <property type="entry name" value="Methylgl_synth"/>
</dbReference>
<dbReference type="GO" id="GO:0005829">
    <property type="term" value="C:cytosol"/>
    <property type="evidence" value="ECO:0007669"/>
    <property type="project" value="TreeGrafter"/>
</dbReference>
<dbReference type="EC" id="4.2.3.3" evidence="2"/>
<dbReference type="SMART" id="SM00851">
    <property type="entry name" value="MGS"/>
    <property type="match status" value="1"/>
</dbReference>
<comment type="similarity">
    <text evidence="1 2">Belongs to the methylglyoxal synthase family.</text>
</comment>
<feature type="binding site" evidence="2">
    <location>
        <begin position="64"/>
        <end position="67"/>
    </location>
    <ligand>
        <name>substrate</name>
    </ligand>
</feature>
<accession>A0A4Q7PBF9</accession>
<dbReference type="PANTHER" id="PTHR30492">
    <property type="entry name" value="METHYLGLYOXAL SYNTHASE"/>
    <property type="match status" value="1"/>
</dbReference>
<dbReference type="AlphaFoldDB" id="A0A4Q7PBF9"/>
<feature type="binding site" evidence="2">
    <location>
        <position position="40"/>
    </location>
    <ligand>
        <name>substrate</name>
    </ligand>
</feature>
<evidence type="ECO:0000313" key="5">
    <source>
        <dbReference type="Proteomes" id="UP000292209"/>
    </source>
</evidence>
<protein>
    <recommendedName>
        <fullName evidence="2">Methylglyoxal synthase</fullName>
        <shortName evidence="2">MGS</shortName>
        <ecNumber evidence="2">4.2.3.3</ecNumber>
    </recommendedName>
</protein>
<dbReference type="HAMAP" id="MF_00549">
    <property type="entry name" value="Methylglyoxal_synth"/>
    <property type="match status" value="1"/>
</dbReference>
<proteinExistence type="inferred from homology"/>
<dbReference type="GO" id="GO:0008929">
    <property type="term" value="F:methylglyoxal synthase activity"/>
    <property type="evidence" value="ECO:0007669"/>
    <property type="project" value="UniProtKB-UniRule"/>
</dbReference>
<dbReference type="InterPro" id="IPR011607">
    <property type="entry name" value="MGS-like_dom"/>
</dbReference>
<keyword evidence="2" id="KW-0456">Lyase</keyword>
<feature type="binding site" evidence="2">
    <location>
        <position position="116"/>
    </location>
    <ligand>
        <name>substrate</name>
    </ligand>
</feature>
<sequence length="154" mass="17006">MLIRIKQKSSSGNLQNFITFASKPIKDEMKIALIAHDGKKADMVHFLSGFREQLNHSDIELVATGTTGSHIEKAGFKVQRLLSGPLGGDAQIASMAAQKELDMVIFFRDPLDKHPHEPDVQMLMRICDVHNIPLATNPAAAGLMFQQLTSRLKS</sequence>
<gene>
    <name evidence="2" type="primary">mgsA</name>
    <name evidence="4" type="ORF">BC751_2933</name>
</gene>
<comment type="catalytic activity">
    <reaction evidence="2">
        <text>dihydroxyacetone phosphate = methylglyoxal + phosphate</text>
        <dbReference type="Rhea" id="RHEA:17937"/>
        <dbReference type="ChEBI" id="CHEBI:17158"/>
        <dbReference type="ChEBI" id="CHEBI:43474"/>
        <dbReference type="ChEBI" id="CHEBI:57642"/>
        <dbReference type="EC" id="4.2.3.3"/>
    </reaction>
</comment>
<dbReference type="Proteomes" id="UP000292209">
    <property type="component" value="Unassembled WGS sequence"/>
</dbReference>
<organism evidence="4 5">
    <name type="scientific">Cecembia calidifontis</name>
    <dbReference type="NCBI Taxonomy" id="1187080"/>
    <lineage>
        <taxon>Bacteria</taxon>
        <taxon>Pseudomonadati</taxon>
        <taxon>Bacteroidota</taxon>
        <taxon>Cytophagia</taxon>
        <taxon>Cytophagales</taxon>
        <taxon>Cyclobacteriaceae</taxon>
        <taxon>Cecembia</taxon>
    </lineage>
</organism>
<evidence type="ECO:0000313" key="4">
    <source>
        <dbReference type="EMBL" id="RZS97327.1"/>
    </source>
</evidence>
<dbReference type="PROSITE" id="PS51855">
    <property type="entry name" value="MGS"/>
    <property type="match status" value="1"/>
</dbReference>
<dbReference type="SUPFAM" id="SSF52335">
    <property type="entry name" value="Methylglyoxal synthase-like"/>
    <property type="match status" value="1"/>
</dbReference>
<comment type="function">
    <text evidence="2">Catalyzes the formation of methylglyoxal from dihydroxyacetone phosphate.</text>
</comment>
<dbReference type="EMBL" id="SGXG01000001">
    <property type="protein sequence ID" value="RZS97327.1"/>
    <property type="molecule type" value="Genomic_DNA"/>
</dbReference>
<dbReference type="NCBIfam" id="TIGR00160">
    <property type="entry name" value="MGSA"/>
    <property type="match status" value="1"/>
</dbReference>
<feature type="binding site" evidence="2">
    <location>
        <begin position="83"/>
        <end position="84"/>
    </location>
    <ligand>
        <name>substrate</name>
    </ligand>
</feature>
<dbReference type="PROSITE" id="PS01335">
    <property type="entry name" value="METHYLGLYOXAL_SYNTH"/>
    <property type="match status" value="1"/>
</dbReference>
<comment type="caution">
    <text evidence="4">The sequence shown here is derived from an EMBL/GenBank/DDBJ whole genome shotgun (WGS) entry which is preliminary data.</text>
</comment>
<name>A0A4Q7PBF9_9BACT</name>
<dbReference type="Pfam" id="PF02142">
    <property type="entry name" value="MGS"/>
    <property type="match status" value="1"/>
</dbReference>
<evidence type="ECO:0000256" key="2">
    <source>
        <dbReference type="HAMAP-Rule" id="MF_00549"/>
    </source>
</evidence>
<dbReference type="PANTHER" id="PTHR30492:SF0">
    <property type="entry name" value="METHYLGLYOXAL SYNTHASE"/>
    <property type="match status" value="1"/>
</dbReference>
<keyword evidence="5" id="KW-1185">Reference proteome</keyword>
<evidence type="ECO:0000256" key="1">
    <source>
        <dbReference type="ARBA" id="ARBA00006287"/>
    </source>
</evidence>
<dbReference type="NCBIfam" id="NF003559">
    <property type="entry name" value="PRK05234.1"/>
    <property type="match status" value="1"/>
</dbReference>
<dbReference type="InterPro" id="IPR036914">
    <property type="entry name" value="MGS-like_dom_sf"/>
</dbReference>
<dbReference type="CDD" id="cd01422">
    <property type="entry name" value="MGS"/>
    <property type="match status" value="1"/>
</dbReference>